<gene>
    <name evidence="1" type="ORF">BDW59DRAFT_160263</name>
</gene>
<organism evidence="1 2">
    <name type="scientific">Aspergillus cavernicola</name>
    <dbReference type="NCBI Taxonomy" id="176166"/>
    <lineage>
        <taxon>Eukaryota</taxon>
        <taxon>Fungi</taxon>
        <taxon>Dikarya</taxon>
        <taxon>Ascomycota</taxon>
        <taxon>Pezizomycotina</taxon>
        <taxon>Eurotiomycetes</taxon>
        <taxon>Eurotiomycetidae</taxon>
        <taxon>Eurotiales</taxon>
        <taxon>Aspergillaceae</taxon>
        <taxon>Aspergillus</taxon>
        <taxon>Aspergillus subgen. Nidulantes</taxon>
    </lineage>
</organism>
<protein>
    <submittedName>
        <fullName evidence="1">Uncharacterized protein</fullName>
    </submittedName>
</protein>
<dbReference type="EMBL" id="JBFXLS010000024">
    <property type="protein sequence ID" value="KAL2827626.1"/>
    <property type="molecule type" value="Genomic_DNA"/>
</dbReference>
<proteinExistence type="predicted"/>
<evidence type="ECO:0000313" key="2">
    <source>
        <dbReference type="Proteomes" id="UP001610335"/>
    </source>
</evidence>
<dbReference type="Proteomes" id="UP001610335">
    <property type="component" value="Unassembled WGS sequence"/>
</dbReference>
<reference evidence="1 2" key="1">
    <citation type="submission" date="2024-07" db="EMBL/GenBank/DDBJ databases">
        <title>Section-level genome sequencing and comparative genomics of Aspergillus sections Usti and Cavernicolus.</title>
        <authorList>
            <consortium name="Lawrence Berkeley National Laboratory"/>
            <person name="Nybo J.L."/>
            <person name="Vesth T.C."/>
            <person name="Theobald S."/>
            <person name="Frisvad J.C."/>
            <person name="Larsen T.O."/>
            <person name="Kjaerboelling I."/>
            <person name="Rothschild-Mancinelli K."/>
            <person name="Lyhne E.K."/>
            <person name="Kogle M.E."/>
            <person name="Barry K."/>
            <person name="Clum A."/>
            <person name="Na H."/>
            <person name="Ledsgaard L."/>
            <person name="Lin J."/>
            <person name="Lipzen A."/>
            <person name="Kuo A."/>
            <person name="Riley R."/>
            <person name="Mondo S."/>
            <person name="LaButti K."/>
            <person name="Haridas S."/>
            <person name="Pangalinan J."/>
            <person name="Salamov A.A."/>
            <person name="Simmons B.A."/>
            <person name="Magnuson J.K."/>
            <person name="Chen J."/>
            <person name="Drula E."/>
            <person name="Henrissat B."/>
            <person name="Wiebenga A."/>
            <person name="Lubbers R.J."/>
            <person name="Gomes A.C."/>
            <person name="Makela M.R."/>
            <person name="Stajich J."/>
            <person name="Grigoriev I.V."/>
            <person name="Mortensen U.H."/>
            <person name="De vries R.P."/>
            <person name="Baker S.E."/>
            <person name="Andersen M.R."/>
        </authorList>
    </citation>
    <scope>NUCLEOTIDE SEQUENCE [LARGE SCALE GENOMIC DNA]</scope>
    <source>
        <strain evidence="1 2">CBS 600.67</strain>
    </source>
</reference>
<keyword evidence="2" id="KW-1185">Reference proteome</keyword>
<comment type="caution">
    <text evidence="1">The sequence shown here is derived from an EMBL/GenBank/DDBJ whole genome shotgun (WGS) entry which is preliminary data.</text>
</comment>
<name>A0ABR4IIN1_9EURO</name>
<accession>A0ABR4IIN1</accession>
<evidence type="ECO:0000313" key="1">
    <source>
        <dbReference type="EMBL" id="KAL2827626.1"/>
    </source>
</evidence>
<sequence length="252" mass="28676">MTDFEDAIHHYAIPTVVFDFHLLVLDTDQAADCLVTAGCTVETEPSRIGIADVDLPQQRLLSPDDHTKIVLLLASDWKFPLMPDSPLELVPLNDEFPDRKLAFPPLPGLLDAIIESWLDGPPDSHTSLAHLAVQYCYLYEYVPTLKQKSFGAQLKYEHRQFHNDALAGIAVGTIYFRNHEREIRDALLQGRYELRDCSASRDNDQPFDVWAKLRGRLPKLPQDECGARKKTVNKARQVIMKHNIDIYINMAL</sequence>